<feature type="binding site" evidence="5">
    <location>
        <position position="345"/>
    </location>
    <ligand>
        <name>S-adenosyl-L-methionine</name>
        <dbReference type="ChEBI" id="CHEBI:59789"/>
    </ligand>
</feature>
<dbReference type="RefSeq" id="WP_104839883.1">
    <property type="nucleotide sequence ID" value="NZ_CP024307.1"/>
</dbReference>
<accession>A0A2L0HBX6</accession>
<evidence type="ECO:0000256" key="2">
    <source>
        <dbReference type="ARBA" id="ARBA00022679"/>
    </source>
</evidence>
<keyword evidence="2 5" id="KW-0808">Transferase</keyword>
<dbReference type="GO" id="GO:0006355">
    <property type="term" value="P:regulation of DNA-templated transcription"/>
    <property type="evidence" value="ECO:0007669"/>
    <property type="project" value="InterPro"/>
</dbReference>
<dbReference type="GO" id="GO:0008173">
    <property type="term" value="F:RNA methyltransferase activity"/>
    <property type="evidence" value="ECO:0007669"/>
    <property type="project" value="InterPro"/>
</dbReference>
<evidence type="ECO:0000259" key="7">
    <source>
        <dbReference type="PROSITE" id="PS51686"/>
    </source>
</evidence>
<dbReference type="EC" id="2.1.1.176" evidence="8"/>
<evidence type="ECO:0000256" key="1">
    <source>
        <dbReference type="ARBA" id="ARBA00022603"/>
    </source>
</evidence>
<feature type="region of interest" description="Disordered" evidence="6">
    <location>
        <begin position="1"/>
        <end position="32"/>
    </location>
</feature>
<dbReference type="InterPro" id="IPR023267">
    <property type="entry name" value="RCMT"/>
</dbReference>
<keyword evidence="1 5" id="KW-0489">Methyltransferase</keyword>
<dbReference type="GO" id="GO:0001510">
    <property type="term" value="P:RNA methylation"/>
    <property type="evidence" value="ECO:0007669"/>
    <property type="project" value="InterPro"/>
</dbReference>
<dbReference type="InterPro" id="IPR049560">
    <property type="entry name" value="MeTrfase_RsmB-F_NOP2_cat"/>
</dbReference>
<dbReference type="Pfam" id="PF01029">
    <property type="entry name" value="NusB"/>
    <property type="match status" value="1"/>
</dbReference>
<dbReference type="InterPro" id="IPR001678">
    <property type="entry name" value="MeTrfase_RsmB-F_NOP2_dom"/>
</dbReference>
<feature type="binding site" evidence="5">
    <location>
        <begin position="282"/>
        <end position="288"/>
    </location>
    <ligand>
        <name>S-adenosyl-L-methionine</name>
        <dbReference type="ChEBI" id="CHEBI:59789"/>
    </ligand>
</feature>
<dbReference type="Gene3D" id="1.10.940.10">
    <property type="entry name" value="NusB-like"/>
    <property type="match status" value="1"/>
</dbReference>
<dbReference type="SUPFAM" id="SSF53335">
    <property type="entry name" value="S-adenosyl-L-methionine-dependent methyltransferases"/>
    <property type="match status" value="1"/>
</dbReference>
<protein>
    <submittedName>
        <fullName evidence="8">Ribosomal RNA small subunit methyltransferase B</fullName>
        <ecNumber evidence="8">2.1.1.176</ecNumber>
    </submittedName>
</protein>
<dbReference type="Gene3D" id="3.40.50.150">
    <property type="entry name" value="Vaccinia Virus protein VP39"/>
    <property type="match status" value="1"/>
</dbReference>
<reference evidence="8 9" key="1">
    <citation type="submission" date="2017-10" db="EMBL/GenBank/DDBJ databases">
        <title>Analysis of the genome sequences of Rhizobium populations associated to common bean (phaseolus vulgaris).</title>
        <authorList>
            <person name="Bustos P."/>
            <person name="Santamaria R.I."/>
            <person name="Miranda-Sanchez F."/>
            <person name="Perez-Carrascal O."/>
            <person name="Juarez S."/>
            <person name="Lozano L."/>
            <person name="Martinez-Flores I."/>
            <person name="Vinuesa P."/>
            <person name="Martinez-Romero E."/>
            <person name="Cevallos M.A."/>
            <person name="Romero D."/>
            <person name="Davila G."/>
            <person name="Gonzalez V."/>
        </authorList>
    </citation>
    <scope>NUCLEOTIDE SEQUENCE [LARGE SCALE GENOMIC DNA]</scope>
    <source>
        <strain evidence="8 9">NXT3</strain>
    </source>
</reference>
<feature type="domain" description="SAM-dependent MTase RsmB/NOP-type" evidence="7">
    <location>
        <begin position="172"/>
        <end position="469"/>
    </location>
</feature>
<organism evidence="8 9">
    <name type="scientific">Rhizobium fredii</name>
    <name type="common">Sinorhizobium fredii</name>
    <dbReference type="NCBI Taxonomy" id="380"/>
    <lineage>
        <taxon>Bacteria</taxon>
        <taxon>Pseudomonadati</taxon>
        <taxon>Pseudomonadota</taxon>
        <taxon>Alphaproteobacteria</taxon>
        <taxon>Hyphomicrobiales</taxon>
        <taxon>Rhizobiaceae</taxon>
        <taxon>Sinorhizobium/Ensifer group</taxon>
        <taxon>Sinorhizobium</taxon>
    </lineage>
</organism>
<dbReference type="CDD" id="cd02440">
    <property type="entry name" value="AdoMet_MTases"/>
    <property type="match status" value="1"/>
</dbReference>
<dbReference type="InterPro" id="IPR035926">
    <property type="entry name" value="NusB-like_sf"/>
</dbReference>
<feature type="active site" description="Nucleophile" evidence="5">
    <location>
        <position position="398"/>
    </location>
</feature>
<dbReference type="InterPro" id="IPR006027">
    <property type="entry name" value="NusB_RsmB_TIM44"/>
</dbReference>
<dbReference type="PRINTS" id="PR02008">
    <property type="entry name" value="RCMTFAMILY"/>
</dbReference>
<evidence type="ECO:0000256" key="6">
    <source>
        <dbReference type="SAM" id="MobiDB-lite"/>
    </source>
</evidence>
<gene>
    <name evidence="8" type="primary">rsmB</name>
    <name evidence="8" type="ORF">NXT3_CH03756</name>
</gene>
<dbReference type="PANTHER" id="PTHR22807:SF61">
    <property type="entry name" value="NOL1_NOP2_SUN FAMILY PROTEIN _ ANTITERMINATION NUSB DOMAIN-CONTAINING PROTEIN"/>
    <property type="match status" value="1"/>
</dbReference>
<dbReference type="Proteomes" id="UP000239340">
    <property type="component" value="Chromosome"/>
</dbReference>
<keyword evidence="4 5" id="KW-0694">RNA-binding</keyword>
<evidence type="ECO:0000256" key="3">
    <source>
        <dbReference type="ARBA" id="ARBA00022691"/>
    </source>
</evidence>
<dbReference type="SUPFAM" id="SSF48013">
    <property type="entry name" value="NusB-like"/>
    <property type="match status" value="1"/>
</dbReference>
<dbReference type="GO" id="GO:0003723">
    <property type="term" value="F:RNA binding"/>
    <property type="evidence" value="ECO:0007669"/>
    <property type="project" value="UniProtKB-UniRule"/>
</dbReference>
<name>A0A2L0HBX6_RHIFR</name>
<feature type="binding site" evidence="5">
    <location>
        <position position="303"/>
    </location>
    <ligand>
        <name>S-adenosyl-L-methionine</name>
        <dbReference type="ChEBI" id="CHEBI:59789"/>
    </ligand>
</feature>
<sequence length="474" mass="51193">MPEDRQNDSHPKRARRSKPFQKPGQRPDAAGAVFKPGLKSRQAAAKILAAVIDRKTPLDGMLDQEHGNPAYRELNDADRALVRAILNSALRHLPRVRAAIDSLIQTPLPDGARALEHVLTVAAAQILYLDIPDHSAVDLAVEQAQADPRNRRFASLVNAVLRRLSREKEAILETVNAVPAIPAWFYERLVAHYGEAQAEGISEAQLVPAAIDLTVKSDAAGWAGRLGGMVLPTGSVRLGEFSGAIPSLQGFAEGTWWVQDAAASIPARLFDDLSGKTVVDLCAAPGGKTAQLVLAGAQVTALDQSSSRLRRLKANLERLGLVARTKEIDMANFRPEELFDAALLDAPCSSTGTTRRHPDVLWTKGPEDVEKLARLQERLLRHALRLVKPGGIVVFSNCSLDPREGEEVVERVLGDGLCERVPIAPSDWPGLEAAITALGEFRTTPAMLPLEPPFSGGLDGFYAAVLRRSLGSDD</sequence>
<comment type="similarity">
    <text evidence="5">Belongs to the class I-like SAM-binding methyltransferase superfamily. RsmB/NOP family.</text>
</comment>
<dbReference type="AlphaFoldDB" id="A0A2L0HBX6"/>
<dbReference type="PANTHER" id="PTHR22807">
    <property type="entry name" value="NOP2 YEAST -RELATED NOL1/NOP2/FMU SUN DOMAIN-CONTAINING"/>
    <property type="match status" value="1"/>
</dbReference>
<evidence type="ECO:0000313" key="9">
    <source>
        <dbReference type="Proteomes" id="UP000239340"/>
    </source>
</evidence>
<dbReference type="EMBL" id="CP024307">
    <property type="protein sequence ID" value="AUX78279.1"/>
    <property type="molecule type" value="Genomic_DNA"/>
</dbReference>
<keyword evidence="3 5" id="KW-0949">S-adenosyl-L-methionine</keyword>
<dbReference type="PROSITE" id="PS51686">
    <property type="entry name" value="SAM_MT_RSMB_NOP"/>
    <property type="match status" value="1"/>
</dbReference>
<proteinExistence type="inferred from homology"/>
<evidence type="ECO:0000256" key="5">
    <source>
        <dbReference type="PROSITE-ProRule" id="PRU01023"/>
    </source>
</evidence>
<evidence type="ECO:0000256" key="4">
    <source>
        <dbReference type="ARBA" id="ARBA00022884"/>
    </source>
</evidence>
<dbReference type="InterPro" id="IPR029063">
    <property type="entry name" value="SAM-dependent_MTases_sf"/>
</dbReference>
<feature type="compositionally biased region" description="Basic and acidic residues" evidence="6">
    <location>
        <begin position="1"/>
        <end position="11"/>
    </location>
</feature>
<feature type="binding site" evidence="5">
    <location>
        <position position="329"/>
    </location>
    <ligand>
        <name>S-adenosyl-L-methionine</name>
        <dbReference type="ChEBI" id="CHEBI:59789"/>
    </ligand>
</feature>
<evidence type="ECO:0000313" key="8">
    <source>
        <dbReference type="EMBL" id="AUX78279.1"/>
    </source>
</evidence>
<dbReference type="Pfam" id="PF01189">
    <property type="entry name" value="Methyltr_RsmB-F"/>
    <property type="match status" value="1"/>
</dbReference>